<feature type="binding site" evidence="14">
    <location>
        <position position="126"/>
    </location>
    <ligand>
        <name>ATP</name>
        <dbReference type="ChEBI" id="CHEBI:30616"/>
        <label>1</label>
    </ligand>
</feature>
<evidence type="ECO:0000256" key="7">
    <source>
        <dbReference type="ARBA" id="ARBA00022737"/>
    </source>
</evidence>
<feature type="domain" description="ATP-grasp" evidence="15">
    <location>
        <begin position="90"/>
        <end position="285"/>
    </location>
</feature>
<dbReference type="InterPro" id="IPR005480">
    <property type="entry name" value="CPSase_lsu_oligo"/>
</dbReference>
<evidence type="ECO:0000259" key="16">
    <source>
        <dbReference type="PROSITE" id="PS51855"/>
    </source>
</evidence>
<keyword evidence="9 14" id="KW-0067">ATP-binding</keyword>
<dbReference type="InterPro" id="IPR058047">
    <property type="entry name" value="CPSase_preATP-grasp"/>
</dbReference>
<dbReference type="PANTHER" id="PTHR11405">
    <property type="entry name" value="CARBAMOYLTRANSFERASE FAMILY MEMBER"/>
    <property type="match status" value="1"/>
</dbReference>
<feature type="binding site" evidence="14">
    <location>
        <position position="786"/>
    </location>
    <ligand>
        <name>ATP</name>
        <dbReference type="ChEBI" id="CHEBI:30616"/>
        <label>2</label>
    </ligand>
</feature>
<evidence type="ECO:0000313" key="18">
    <source>
        <dbReference type="Proteomes" id="UP001321543"/>
    </source>
</evidence>
<dbReference type="InterPro" id="IPR005483">
    <property type="entry name" value="CPSase_dom"/>
</dbReference>
<feature type="binding site" evidence="14">
    <location>
        <position position="800"/>
    </location>
    <ligand>
        <name>Mn(2+)</name>
        <dbReference type="ChEBI" id="CHEBI:29035"/>
        <label>4</label>
    </ligand>
</feature>
<dbReference type="InterPro" id="IPR016185">
    <property type="entry name" value="PreATP-grasp_dom_sf"/>
</dbReference>
<keyword evidence="7 14" id="KW-0677">Repeat</keyword>
<dbReference type="InterPro" id="IPR033937">
    <property type="entry name" value="MGS_CPS_CarB"/>
</dbReference>
<dbReference type="PROSITE" id="PS50975">
    <property type="entry name" value="ATP_GRASP"/>
    <property type="match status" value="2"/>
</dbReference>
<feature type="binding site" evidence="14">
    <location>
        <position position="798"/>
    </location>
    <ligand>
        <name>Mn(2+)</name>
        <dbReference type="ChEBI" id="CHEBI:29035"/>
        <label>3</label>
    </ligand>
</feature>
<dbReference type="SMART" id="SM01096">
    <property type="entry name" value="CPSase_L_D3"/>
    <property type="match status" value="1"/>
</dbReference>
<dbReference type="HAMAP" id="MF_01210_B">
    <property type="entry name" value="CPSase_L_chain_B"/>
    <property type="match status" value="1"/>
</dbReference>
<feature type="binding site" evidence="14">
    <location>
        <position position="798"/>
    </location>
    <ligand>
        <name>Mg(2+)</name>
        <dbReference type="ChEBI" id="CHEBI:18420"/>
        <label>4</label>
    </ligand>
</feature>
<dbReference type="InterPro" id="IPR013815">
    <property type="entry name" value="ATP_grasp_subdomain_1"/>
</dbReference>
<evidence type="ECO:0000256" key="1">
    <source>
        <dbReference type="ARBA" id="ARBA00005077"/>
    </source>
</evidence>
<feature type="binding site" evidence="14">
    <location>
        <position position="256"/>
    </location>
    <ligand>
        <name>Mn(2+)</name>
        <dbReference type="ChEBI" id="CHEBI:29035"/>
        <label>2</label>
    </ligand>
</feature>
<feature type="domain" description="ATP-grasp" evidence="15">
    <location>
        <begin position="633"/>
        <end position="827"/>
    </location>
</feature>
<feature type="binding site" evidence="14">
    <location>
        <position position="198"/>
    </location>
    <ligand>
        <name>ATP</name>
        <dbReference type="ChEBI" id="CHEBI:30616"/>
        <label>1</label>
    </ligand>
</feature>
<comment type="pathway">
    <text evidence="14">Pyrimidine metabolism; UMP biosynthesis via de novo pathway; (S)-dihydroorotate from bicarbonate: step 1/3.</text>
</comment>
<feature type="binding site" evidence="14">
    <location>
        <position position="718"/>
    </location>
    <ligand>
        <name>ATP</name>
        <dbReference type="ChEBI" id="CHEBI:30616"/>
        <label>2</label>
    </ligand>
</feature>
<feature type="binding site" evidence="14">
    <location>
        <position position="713"/>
    </location>
    <ligand>
        <name>ATP</name>
        <dbReference type="ChEBI" id="CHEBI:30616"/>
        <label>2</label>
    </ligand>
</feature>
<evidence type="ECO:0000256" key="13">
    <source>
        <dbReference type="ARBA" id="ARBA00047359"/>
    </source>
</evidence>
<dbReference type="SUPFAM" id="SSF56059">
    <property type="entry name" value="Glutathione synthetase ATP-binding domain-like"/>
    <property type="match status" value="2"/>
</dbReference>
<feature type="binding site" evidence="14">
    <location>
        <position position="743"/>
    </location>
    <ligand>
        <name>ATP</name>
        <dbReference type="ChEBI" id="CHEBI:30616"/>
        <label>2</label>
    </ligand>
</feature>
<feature type="binding site" evidence="14">
    <location>
        <position position="798"/>
    </location>
    <ligand>
        <name>ATP</name>
        <dbReference type="ChEBI" id="CHEBI:30616"/>
        <label>2</label>
    </ligand>
</feature>
<feature type="binding site" evidence="14">
    <location>
        <position position="200"/>
    </location>
    <ligand>
        <name>ATP</name>
        <dbReference type="ChEBI" id="CHEBI:30616"/>
        <label>1</label>
    </ligand>
</feature>
<keyword evidence="10" id="KW-0460">Magnesium</keyword>
<evidence type="ECO:0000256" key="2">
    <source>
        <dbReference type="ARBA" id="ARBA00009799"/>
    </source>
</evidence>
<feature type="binding site" evidence="14">
    <location>
        <position position="746"/>
    </location>
    <ligand>
        <name>ATP</name>
        <dbReference type="ChEBI" id="CHEBI:30616"/>
        <label>2</label>
    </ligand>
</feature>
<dbReference type="SUPFAM" id="SSF48108">
    <property type="entry name" value="Carbamoyl phosphate synthetase, large subunit connection domain"/>
    <property type="match status" value="1"/>
</dbReference>
<keyword evidence="11 14" id="KW-0665">Pyrimidine biosynthesis</keyword>
<evidence type="ECO:0000256" key="3">
    <source>
        <dbReference type="ARBA" id="ARBA00022571"/>
    </source>
</evidence>
<evidence type="ECO:0000256" key="9">
    <source>
        <dbReference type="ARBA" id="ARBA00022840"/>
    </source>
</evidence>
<feature type="binding site" evidence="14">
    <location>
        <position position="256"/>
    </location>
    <ligand>
        <name>Mg(2+)</name>
        <dbReference type="ChEBI" id="CHEBI:18420"/>
        <label>2</label>
    </ligand>
</feature>
<proteinExistence type="inferred from homology"/>
<feature type="binding site" evidence="14">
    <location>
        <position position="199"/>
    </location>
    <ligand>
        <name>ATP</name>
        <dbReference type="ChEBI" id="CHEBI:30616"/>
        <label>1</label>
    </ligand>
</feature>
<keyword evidence="3 14" id="KW-0055">Arginine biosynthesis</keyword>
<dbReference type="NCBIfam" id="NF003671">
    <property type="entry name" value="PRK05294.1"/>
    <property type="match status" value="1"/>
</dbReference>
<protein>
    <recommendedName>
        <fullName evidence="14">Carbamoyl phosphate synthase large chain</fullName>
        <ecNumber evidence="14">6.3.4.16</ecNumber>
        <ecNumber evidence="14">6.3.5.5</ecNumber>
    </recommendedName>
    <alternativeName>
        <fullName evidence="14">Carbamoyl phosphate synthetase ammonia chain</fullName>
    </alternativeName>
</protein>
<feature type="binding site" evidence="14">
    <location>
        <position position="669"/>
    </location>
    <ligand>
        <name>ATP</name>
        <dbReference type="ChEBI" id="CHEBI:30616"/>
        <label>2</label>
    </ligand>
</feature>
<dbReference type="Gene3D" id="3.30.470.20">
    <property type="entry name" value="ATP-grasp fold, B domain"/>
    <property type="match status" value="2"/>
</dbReference>
<feature type="binding site" evidence="14">
    <location>
        <position position="798"/>
    </location>
    <ligand>
        <name>Mn(2+)</name>
        <dbReference type="ChEBI" id="CHEBI:29035"/>
        <label>4</label>
    </ligand>
</feature>
<feature type="binding site" evidence="14">
    <location>
        <position position="167"/>
    </location>
    <ligand>
        <name>ATP</name>
        <dbReference type="ChEBI" id="CHEBI:30616"/>
        <label>1</label>
    </ligand>
</feature>
<reference evidence="18" key="1">
    <citation type="journal article" date="2019" name="Int. J. Syst. Evol. Microbiol.">
        <title>The Global Catalogue of Microorganisms (GCM) 10K type strain sequencing project: providing services to taxonomists for standard genome sequencing and annotation.</title>
        <authorList>
            <consortium name="The Broad Institute Genomics Platform"/>
            <consortium name="The Broad Institute Genome Sequencing Center for Infectious Disease"/>
            <person name="Wu L."/>
            <person name="Ma J."/>
        </authorList>
    </citation>
    <scope>NUCLEOTIDE SEQUENCE [LARGE SCALE GENOMIC DNA]</scope>
    <source>
        <strain evidence="18">NBRC 106310</strain>
    </source>
</reference>
<dbReference type="Pfam" id="PF02142">
    <property type="entry name" value="MGS"/>
    <property type="match status" value="1"/>
</dbReference>
<dbReference type="NCBIfam" id="NF009455">
    <property type="entry name" value="PRK12815.1"/>
    <property type="match status" value="1"/>
</dbReference>
<comment type="catalytic activity">
    <reaction evidence="13 14">
        <text>hydrogencarbonate + NH4(+) + 2 ATP = carbamoyl phosphate + 2 ADP + phosphate + 2 H(+)</text>
        <dbReference type="Rhea" id="RHEA:18029"/>
        <dbReference type="ChEBI" id="CHEBI:15378"/>
        <dbReference type="ChEBI" id="CHEBI:17544"/>
        <dbReference type="ChEBI" id="CHEBI:28938"/>
        <dbReference type="ChEBI" id="CHEBI:30616"/>
        <dbReference type="ChEBI" id="CHEBI:43474"/>
        <dbReference type="ChEBI" id="CHEBI:58228"/>
        <dbReference type="ChEBI" id="CHEBI:456216"/>
        <dbReference type="EC" id="6.3.4.16"/>
    </reaction>
</comment>
<feature type="region of interest" description="Allosteric domain" evidence="14">
    <location>
        <begin position="908"/>
        <end position="1052"/>
    </location>
</feature>
<keyword evidence="4 14" id="KW-0436">Ligase</keyword>
<gene>
    <name evidence="14 17" type="primary">carB</name>
    <name evidence="17" type="ORF">GCM10025863_08870</name>
</gene>
<dbReference type="Proteomes" id="UP001321543">
    <property type="component" value="Chromosome"/>
</dbReference>
<dbReference type="SMART" id="SM00851">
    <property type="entry name" value="MGS"/>
    <property type="match status" value="1"/>
</dbReference>
<evidence type="ECO:0000313" key="17">
    <source>
        <dbReference type="EMBL" id="BDZ38273.1"/>
    </source>
</evidence>
<dbReference type="InterPro" id="IPR005479">
    <property type="entry name" value="CPAse_ATP-bd"/>
</dbReference>
<accession>A0ABN6X2B9</accession>
<dbReference type="Gene3D" id="3.40.50.20">
    <property type="match status" value="2"/>
</dbReference>
<dbReference type="Pfam" id="PF25596">
    <property type="entry name" value="CPSase_L_D1"/>
    <property type="match status" value="2"/>
</dbReference>
<feature type="binding site" evidence="14">
    <location>
        <position position="132"/>
    </location>
    <ligand>
        <name>ATP</name>
        <dbReference type="ChEBI" id="CHEBI:30616"/>
        <label>1</label>
    </ligand>
</feature>
<comment type="catalytic activity">
    <reaction evidence="14">
        <text>hydrogencarbonate + L-glutamine + 2 ATP + H2O = carbamoyl phosphate + L-glutamate + 2 ADP + phosphate + 2 H(+)</text>
        <dbReference type="Rhea" id="RHEA:18633"/>
        <dbReference type="ChEBI" id="CHEBI:15377"/>
        <dbReference type="ChEBI" id="CHEBI:15378"/>
        <dbReference type="ChEBI" id="CHEBI:17544"/>
        <dbReference type="ChEBI" id="CHEBI:29985"/>
        <dbReference type="ChEBI" id="CHEBI:30616"/>
        <dbReference type="ChEBI" id="CHEBI:43474"/>
        <dbReference type="ChEBI" id="CHEBI:58228"/>
        <dbReference type="ChEBI" id="CHEBI:58359"/>
        <dbReference type="ChEBI" id="CHEBI:456216"/>
        <dbReference type="EC" id="6.3.5.5"/>
    </reaction>
</comment>
<dbReference type="Pfam" id="PF02786">
    <property type="entry name" value="CPSase_L_D2"/>
    <property type="match status" value="2"/>
</dbReference>
<feature type="binding site" evidence="14">
    <location>
        <position position="258"/>
    </location>
    <ligand>
        <name>Mn(2+)</name>
        <dbReference type="ChEBI" id="CHEBI:29035"/>
        <label>2</label>
    </ligand>
</feature>
<dbReference type="Gene3D" id="3.40.50.1380">
    <property type="entry name" value="Methylglyoxal synthase-like domain"/>
    <property type="match status" value="1"/>
</dbReference>
<organism evidence="17 18">
    <name type="scientific">Microbacterium suwonense</name>
    <dbReference type="NCBI Taxonomy" id="683047"/>
    <lineage>
        <taxon>Bacteria</taxon>
        <taxon>Bacillati</taxon>
        <taxon>Actinomycetota</taxon>
        <taxon>Actinomycetes</taxon>
        <taxon>Micrococcales</taxon>
        <taxon>Microbacteriaceae</taxon>
        <taxon>Microbacterium</taxon>
    </lineage>
</organism>
<feature type="binding site" evidence="14">
    <location>
        <position position="86"/>
    </location>
    <ligand>
        <name>ATP</name>
        <dbReference type="ChEBI" id="CHEBI:30616"/>
        <label>1</label>
    </ligand>
</feature>
<dbReference type="PROSITE" id="PS00866">
    <property type="entry name" value="CPSASE_1"/>
    <property type="match status" value="2"/>
</dbReference>
<feature type="binding site" evidence="14">
    <location>
        <position position="256"/>
    </location>
    <ligand>
        <name>Mg(2+)</name>
        <dbReference type="ChEBI" id="CHEBI:18420"/>
        <label>1</label>
    </ligand>
</feature>
<evidence type="ECO:0000259" key="15">
    <source>
        <dbReference type="PROSITE" id="PS50975"/>
    </source>
</evidence>
<feature type="binding site" evidence="14">
    <location>
        <position position="786"/>
    </location>
    <ligand>
        <name>Mn(2+)</name>
        <dbReference type="ChEBI" id="CHEBI:29035"/>
        <label>3</label>
    </ligand>
</feature>
<comment type="caution">
    <text evidence="14">Lacks conserved residue(s) required for the propagation of feature annotation.</text>
</comment>
<dbReference type="EMBL" id="AP027728">
    <property type="protein sequence ID" value="BDZ38273.1"/>
    <property type="molecule type" value="Genomic_DNA"/>
</dbReference>
<comment type="pathway">
    <text evidence="1 14">Amino-acid biosynthesis; L-arginine biosynthesis; carbamoyl phosphate from bicarbonate: step 1/1.</text>
</comment>
<dbReference type="Pfam" id="PF02787">
    <property type="entry name" value="CPSase_L_D3"/>
    <property type="match status" value="1"/>
</dbReference>
<feature type="binding site" evidence="14">
    <location>
        <position position="256"/>
    </location>
    <ligand>
        <name>ATP</name>
        <dbReference type="ChEBI" id="CHEBI:30616"/>
        <label>1</label>
    </ligand>
</feature>
<evidence type="ECO:0000256" key="4">
    <source>
        <dbReference type="ARBA" id="ARBA00022598"/>
    </source>
</evidence>
<feature type="region of interest" description="Carboxyphosphate synthetic domain" evidence="14">
    <location>
        <begin position="1"/>
        <end position="359"/>
    </location>
</feature>
<dbReference type="PRINTS" id="PR00098">
    <property type="entry name" value="CPSASE"/>
</dbReference>
<feature type="binding site" evidence="14">
    <location>
        <position position="744"/>
    </location>
    <ligand>
        <name>ATP</name>
        <dbReference type="ChEBI" id="CHEBI:30616"/>
        <label>2</label>
    </ligand>
</feature>
<dbReference type="Gene3D" id="1.10.1030.10">
    <property type="entry name" value="Carbamoyl-phosphate synthetase, large subunit oligomerisation domain"/>
    <property type="match status" value="1"/>
</dbReference>
<feature type="binding site" evidence="14">
    <location>
        <position position="242"/>
    </location>
    <ligand>
        <name>ATP</name>
        <dbReference type="ChEBI" id="CHEBI:30616"/>
        <label>1</label>
    </ligand>
</feature>
<keyword evidence="5 14" id="KW-0028">Amino-acid biosynthesis</keyword>
<feature type="binding site" evidence="14">
    <location>
        <position position="256"/>
    </location>
    <ligand>
        <name>Mn(2+)</name>
        <dbReference type="ChEBI" id="CHEBI:29035"/>
        <label>1</label>
    </ligand>
</feature>
<feature type="binding site" evidence="14">
    <location>
        <position position="242"/>
    </location>
    <ligand>
        <name>Mn(2+)</name>
        <dbReference type="ChEBI" id="CHEBI:29035"/>
        <label>1</label>
    </ligand>
</feature>
<evidence type="ECO:0000256" key="5">
    <source>
        <dbReference type="ARBA" id="ARBA00022605"/>
    </source>
</evidence>
<feature type="binding site" evidence="14">
    <location>
        <position position="800"/>
    </location>
    <ligand>
        <name>Mg(2+)</name>
        <dbReference type="ChEBI" id="CHEBI:18420"/>
        <label>4</label>
    </ligand>
</feature>
<dbReference type="CDD" id="cd01424">
    <property type="entry name" value="MGS_CPS_II"/>
    <property type="match status" value="1"/>
</dbReference>
<dbReference type="InterPro" id="IPR036897">
    <property type="entry name" value="CarbamoylP_synth_lsu_oligo_sf"/>
</dbReference>
<comment type="similarity">
    <text evidence="2 14">Belongs to the CarB family.</text>
</comment>
<feature type="binding site" evidence="14">
    <location>
        <position position="133"/>
    </location>
    <ligand>
        <name>ATP</name>
        <dbReference type="ChEBI" id="CHEBI:30616"/>
        <label>1</label>
    </ligand>
</feature>
<dbReference type="PROSITE" id="PS00867">
    <property type="entry name" value="CPSASE_2"/>
    <property type="match status" value="2"/>
</dbReference>
<feature type="binding site" evidence="14">
    <location>
        <position position="798"/>
    </location>
    <ligand>
        <name>Mg(2+)</name>
        <dbReference type="ChEBI" id="CHEBI:18420"/>
        <label>3</label>
    </ligand>
</feature>
<keyword evidence="8 14" id="KW-0547">Nucleotide-binding</keyword>
<evidence type="ECO:0000256" key="14">
    <source>
        <dbReference type="HAMAP-Rule" id="MF_01210"/>
    </source>
</evidence>
<evidence type="ECO:0000256" key="6">
    <source>
        <dbReference type="ARBA" id="ARBA00022723"/>
    </source>
</evidence>
<evidence type="ECO:0000256" key="12">
    <source>
        <dbReference type="ARBA" id="ARBA00023211"/>
    </source>
</evidence>
<evidence type="ECO:0000256" key="8">
    <source>
        <dbReference type="ARBA" id="ARBA00022741"/>
    </source>
</evidence>
<dbReference type="SUPFAM" id="SSF52335">
    <property type="entry name" value="Methylglyoxal synthase-like"/>
    <property type="match status" value="1"/>
</dbReference>
<name>A0ABN6X2B9_9MICO</name>
<dbReference type="InterPro" id="IPR006275">
    <property type="entry name" value="CPSase_lsu"/>
</dbReference>
<dbReference type="EC" id="6.3.5.5" evidence="14"/>
<dbReference type="InterPro" id="IPR011761">
    <property type="entry name" value="ATP-grasp"/>
</dbReference>
<dbReference type="EC" id="6.3.4.16" evidence="14"/>
<evidence type="ECO:0000256" key="11">
    <source>
        <dbReference type="ARBA" id="ARBA00022975"/>
    </source>
</evidence>
<dbReference type="SUPFAM" id="SSF52440">
    <property type="entry name" value="PreATP-grasp domain"/>
    <property type="match status" value="2"/>
</dbReference>
<dbReference type="PANTHER" id="PTHR11405:SF53">
    <property type="entry name" value="CARBAMOYL-PHOSPHATE SYNTHASE [AMMONIA], MITOCHONDRIAL"/>
    <property type="match status" value="1"/>
</dbReference>
<dbReference type="InterPro" id="IPR036914">
    <property type="entry name" value="MGS-like_dom_sf"/>
</dbReference>
<keyword evidence="6" id="KW-0479">Metal-binding</keyword>
<sequence length="1052" mass="112569">MILVNSNPATIMTDPDFADATYIEPITPEVIETIIAKEKPDAILPTLGGQTALNAAMALHERGILEKYGVELIGAKVDAIRKGEDRQIFKELVIEAGADVAASRICHTMDEILAGAEELGYPLVVRPSFTMGGLGSGFAYDEEDLRRIAGAGLHDSPTHEVLLEESILGWKEYELELMRDTSDNTVVVCSIENVDPVGVHTGDSITVAPALTLTDREYQKMRDISIDIIRAVGVDTGGCNIQFAVDPSNGRIIVIEMNPRVSRSSALASKATGFPIAKLAAKLALGYRLDEIPNDITGVTPASFEPTLDYVVVKVPRFAFEKFPAADATLTTTMKSVGEAMAIGRNYTTALQKALRSLEQRGSSFHWGEEERSVAELLEIAKTPTDGRIVVLQQALRKGATIEQAFDATAMDPWFLDQLVLINEVAELVAQAPELDAETLRHAKQHGFSDAQLAQLRGTTEAEIRRIRRALGLRPVYKTVDTCAGEFPALTPYHYSSYESETEVAPSERTKVVIIGSGPNRIGQGVEFDYSCVHASFALSDAGYETIMVNCNPETVSTDYDTSDRLYFEPLTLEDVLEVLDAESHSGTILGVVCQLGGQTPLGLAKGIEAAGYTVLGTSPAAIDLAEERELFSRLLDDAGLVAPRSGTAIDVDGAVRIAEEIGYPVLVRPSFVLGGRGMEIVYDTASLRDYFVRTAGQVVIEEGKPLLVDRFLDDAIELDVDALYDGTDLYIGGIMEHLEEAGIHSGDSSCTLPPISLGRTQIDRVRQATLAIAEGVGVRGLLNVQFAISAGVLYVIEANPRASRTVPFVSKALGIPLAKAASRLMAGATVAELITEGMLPAQDGSKVPLGAPIAVKEAVLPFKRFRTRDGKIVDSVLGPEMRSTGEVMGIAADFPTAFAKSQAAAYGGMPTSGTVFISVADSDKRDVILPAHRLQQLGFSLIATEGTAEILARNGIQVARVAKYSETVDGGERNIVDLINDGEIDIVVNTPSGGVARADGYEIRAAAVAADKALFTTMAVLGAAVSGMDAAGDSFSVRSLQEYESDRRAAR</sequence>
<keyword evidence="12" id="KW-0464">Manganese</keyword>
<comment type="domain">
    <text evidence="14">The large subunit is composed of 2 ATP-grasp domains that are involved in binding the 2 ATP molecules needed for carbamoyl phosphate synthesis. The N-terminal ATP-grasp domain (referred to as the carboxyphosphate synthetic component) catalyzes the ATP-dependent phosphorylation of hydrogencarbonate to carboxyphosphate and the subsequent nucleophilic attack by ammonia to form a carbamate intermediate. The C-terminal ATP-grasp domain (referred to as the carbamoyl phosphate synthetic component) then catalyzes the phosphorylation of carbamate with the second ATP to form the end product carbamoyl phosphate. The reactive and unstable enzyme intermediates are sequentially channeled from one active site to the next through the interior of the protein over a distance of at least 96 A.</text>
</comment>
<feature type="binding site" evidence="14">
    <location>
        <position position="258"/>
    </location>
    <ligand>
        <name>Mg(2+)</name>
        <dbReference type="ChEBI" id="CHEBI:18420"/>
        <label>2</label>
    </ligand>
</feature>
<comment type="cofactor">
    <cofactor evidence="14">
        <name>Mg(2+)</name>
        <dbReference type="ChEBI" id="CHEBI:18420"/>
    </cofactor>
    <cofactor evidence="14">
        <name>Mn(2+)</name>
        <dbReference type="ChEBI" id="CHEBI:29035"/>
    </cofactor>
    <text evidence="14">Binds 4 Mg(2+) or Mn(2+) ions per subunit.</text>
</comment>
<evidence type="ECO:0000256" key="10">
    <source>
        <dbReference type="ARBA" id="ARBA00022842"/>
    </source>
</evidence>
<comment type="function">
    <text evidence="14">Large subunit of the glutamine-dependent carbamoyl phosphate synthetase (CPSase). CPSase catalyzes the formation of carbamoyl phosphate from the ammonia moiety of glutamine, carbonate, and phosphate donated by ATP, constituting the first step of 2 biosynthetic pathways, one leading to arginine and/or urea and the other to pyrimidine nucleotides. The large subunit (synthetase) binds the substrates ammonia (free or transferred from glutamine from the small subunit), hydrogencarbonate and ATP and carries out an ATP-coupled ligase reaction, activating hydrogencarbonate by forming carboxy phosphate which reacts with ammonia to form carbamoyl phosphate.</text>
</comment>
<dbReference type="InterPro" id="IPR011607">
    <property type="entry name" value="MGS-like_dom"/>
</dbReference>
<dbReference type="Gene3D" id="3.30.1490.20">
    <property type="entry name" value="ATP-grasp fold, A domain"/>
    <property type="match status" value="1"/>
</dbReference>
<dbReference type="NCBIfam" id="TIGR01369">
    <property type="entry name" value="CPSaseII_lrg"/>
    <property type="match status" value="1"/>
</dbReference>
<comment type="subunit">
    <text evidence="14">Composed of two chains; the small (or glutamine) chain promotes the hydrolysis of glutamine to ammonia, which is used by the large (or ammonia) chain to synthesize carbamoyl phosphate. Tetramer of heterodimers (alpha,beta)4.</text>
</comment>
<keyword evidence="18" id="KW-1185">Reference proteome</keyword>
<feature type="binding site" evidence="14">
    <location>
        <position position="786"/>
    </location>
    <ligand>
        <name>Mg(2+)</name>
        <dbReference type="ChEBI" id="CHEBI:18420"/>
        <label>3</label>
    </ligand>
</feature>
<feature type="binding site" evidence="14">
    <location>
        <position position="711"/>
    </location>
    <ligand>
        <name>ATP</name>
        <dbReference type="ChEBI" id="CHEBI:30616"/>
        <label>2</label>
    </ligand>
</feature>
<feature type="domain" description="MGS-like" evidence="16">
    <location>
        <begin position="908"/>
        <end position="1052"/>
    </location>
</feature>
<feature type="binding site" evidence="14">
    <location>
        <position position="745"/>
    </location>
    <ligand>
        <name>ATP</name>
        <dbReference type="ChEBI" id="CHEBI:30616"/>
        <label>2</label>
    </ligand>
</feature>
<feature type="binding site" evidence="14">
    <location>
        <position position="242"/>
    </location>
    <ligand>
        <name>Mg(2+)</name>
        <dbReference type="ChEBI" id="CHEBI:18420"/>
        <label>1</label>
    </ligand>
</feature>
<feature type="binding site" evidence="14">
    <location>
        <position position="172"/>
    </location>
    <ligand>
        <name>ATP</name>
        <dbReference type="ChEBI" id="CHEBI:30616"/>
        <label>1</label>
    </ligand>
</feature>
<dbReference type="PROSITE" id="PS51855">
    <property type="entry name" value="MGS"/>
    <property type="match status" value="1"/>
</dbReference>
<feature type="binding site" evidence="14">
    <location>
        <position position="165"/>
    </location>
    <ligand>
        <name>ATP</name>
        <dbReference type="ChEBI" id="CHEBI:30616"/>
        <label>1</label>
    </ligand>
</feature>